<comment type="caution">
    <text evidence="1">The sequence shown here is derived from an EMBL/GenBank/DDBJ whole genome shotgun (WGS) entry which is preliminary data.</text>
</comment>
<dbReference type="PROSITE" id="PS00409">
    <property type="entry name" value="PROKAR_NTER_METHYL"/>
    <property type="match status" value="1"/>
</dbReference>
<keyword evidence="2" id="KW-1185">Reference proteome</keyword>
<dbReference type="InterPro" id="IPR045584">
    <property type="entry name" value="Pilin-like"/>
</dbReference>
<dbReference type="SUPFAM" id="SSF54523">
    <property type="entry name" value="Pili subunits"/>
    <property type="match status" value="1"/>
</dbReference>
<dbReference type="InterPro" id="IPR012902">
    <property type="entry name" value="N_methyl_site"/>
</dbReference>
<gene>
    <name evidence="1" type="ORF">Hsar01_03661</name>
</gene>
<dbReference type="RefSeq" id="WP_353568514.1">
    <property type="nucleotide sequence ID" value="NZ_BAABRI010000025.1"/>
</dbReference>
<reference evidence="1 2" key="1">
    <citation type="submission" date="2024-02" db="EMBL/GenBank/DDBJ databases">
        <title>Haloferula sargassicola NBRC 104335.</title>
        <authorList>
            <person name="Ichikawa N."/>
            <person name="Katano-Makiyama Y."/>
            <person name="Hidaka K."/>
        </authorList>
    </citation>
    <scope>NUCLEOTIDE SEQUENCE [LARGE SCALE GENOMIC DNA]</scope>
    <source>
        <strain evidence="1 2">NBRC 104335</strain>
    </source>
</reference>
<sequence length="132" mass="14180">MKLQKQTKRAKGMTLLELTVVILVLLSLISILFVGARAWKKGSDRSACILNIRNVQQATRGYQNMHPEAPGCTAADIYSDDGSAFLKTPKCPAGGTYTPVFSATAFPATGVLAITCDKATTDDHVPASYSDW</sequence>
<evidence type="ECO:0008006" key="3">
    <source>
        <dbReference type="Google" id="ProtNLM"/>
    </source>
</evidence>
<dbReference type="Proteomes" id="UP001476282">
    <property type="component" value="Unassembled WGS sequence"/>
</dbReference>
<evidence type="ECO:0000313" key="2">
    <source>
        <dbReference type="Proteomes" id="UP001476282"/>
    </source>
</evidence>
<name>A0ABP9UUK2_9BACT</name>
<protein>
    <recommendedName>
        <fullName evidence="3">Prepilin-type N-terminal cleavage/methylation domain-containing protein</fullName>
    </recommendedName>
</protein>
<accession>A0ABP9UUK2</accession>
<dbReference type="EMBL" id="BAABRI010000025">
    <property type="protein sequence ID" value="GAA5484417.1"/>
    <property type="molecule type" value="Genomic_DNA"/>
</dbReference>
<proteinExistence type="predicted"/>
<evidence type="ECO:0000313" key="1">
    <source>
        <dbReference type="EMBL" id="GAA5484417.1"/>
    </source>
</evidence>
<organism evidence="1 2">
    <name type="scientific">Haloferula sargassicola</name>
    <dbReference type="NCBI Taxonomy" id="490096"/>
    <lineage>
        <taxon>Bacteria</taxon>
        <taxon>Pseudomonadati</taxon>
        <taxon>Verrucomicrobiota</taxon>
        <taxon>Verrucomicrobiia</taxon>
        <taxon>Verrucomicrobiales</taxon>
        <taxon>Verrucomicrobiaceae</taxon>
        <taxon>Haloferula</taxon>
    </lineage>
</organism>